<dbReference type="Gene3D" id="3.40.50.720">
    <property type="entry name" value="NAD(P)-binding Rossmann-like Domain"/>
    <property type="match status" value="1"/>
</dbReference>
<dbReference type="PANTHER" id="PTHR43377">
    <property type="entry name" value="BILIVERDIN REDUCTASE A"/>
    <property type="match status" value="1"/>
</dbReference>
<evidence type="ECO:0000313" key="2">
    <source>
        <dbReference type="EMBL" id="MDR7306035.1"/>
    </source>
</evidence>
<dbReference type="SUPFAM" id="SSF51735">
    <property type="entry name" value="NAD(P)-binding Rossmann-fold domains"/>
    <property type="match status" value="1"/>
</dbReference>
<reference evidence="2 3" key="1">
    <citation type="submission" date="2023-07" db="EMBL/GenBank/DDBJ databases">
        <title>Sorghum-associated microbial communities from plants grown in Nebraska, USA.</title>
        <authorList>
            <person name="Schachtman D."/>
        </authorList>
    </citation>
    <scope>NUCLEOTIDE SEQUENCE [LARGE SCALE GENOMIC DNA]</scope>
    <source>
        <strain evidence="2 3">BE308</strain>
    </source>
</reference>
<dbReference type="RefSeq" id="WP_310340551.1">
    <property type="nucleotide sequence ID" value="NZ_JAVDXO010000002.1"/>
</dbReference>
<keyword evidence="3" id="KW-1185">Reference proteome</keyword>
<dbReference type="Proteomes" id="UP001268089">
    <property type="component" value="Unassembled WGS sequence"/>
</dbReference>
<organism evidence="2 3">
    <name type="scientific">Rhodoferax saidenbachensis</name>
    <dbReference type="NCBI Taxonomy" id="1484693"/>
    <lineage>
        <taxon>Bacteria</taxon>
        <taxon>Pseudomonadati</taxon>
        <taxon>Pseudomonadota</taxon>
        <taxon>Betaproteobacteria</taxon>
        <taxon>Burkholderiales</taxon>
        <taxon>Comamonadaceae</taxon>
        <taxon>Rhodoferax</taxon>
    </lineage>
</organism>
<dbReference type="EMBL" id="JAVDXO010000002">
    <property type="protein sequence ID" value="MDR7306035.1"/>
    <property type="molecule type" value="Genomic_DNA"/>
</dbReference>
<dbReference type="InterPro" id="IPR051450">
    <property type="entry name" value="Gfo/Idh/MocA_Oxidoreductases"/>
</dbReference>
<sequence>MSSPLRAAVVGAGAIGSMLDAGISDTPLTHAGGYAATGFTLAALFDTSADLDAQASKWGAAAYRDFDAMMREARPEVISFAVPASVRADLMLQALSYDCVKAVVAEKPLAESIEEAAAVIAAYKKRNIPLVVNYSRRFVFAWRLLVGSRAISATIKYAKGIKHNGTHAIDLCRMLFGECLEAVPLSGKNDHWDHDPTVTAFLRFERCPEVLLQGLDERSFTLFEVDVVGTDYRVIVDQDGRRIRRFSLQLDAGVPPGRRLVQTSEQDSGAAQAMANLMRHVRELCQGSTPLCSGEDAIASLKIAEQLSAAYQRK</sequence>
<dbReference type="Gene3D" id="3.30.360.10">
    <property type="entry name" value="Dihydrodipicolinate Reductase, domain 2"/>
    <property type="match status" value="1"/>
</dbReference>
<name>A0ABU1ZKF7_9BURK</name>
<evidence type="ECO:0000259" key="1">
    <source>
        <dbReference type="Pfam" id="PF01408"/>
    </source>
</evidence>
<feature type="domain" description="Gfo/Idh/MocA-like oxidoreductase N-terminal" evidence="1">
    <location>
        <begin position="5"/>
        <end position="134"/>
    </location>
</feature>
<accession>A0ABU1ZKF7</accession>
<protein>
    <submittedName>
        <fullName evidence="2">Dehydrogenase</fullName>
    </submittedName>
</protein>
<dbReference type="InterPro" id="IPR000683">
    <property type="entry name" value="Gfo/Idh/MocA-like_OxRdtase_N"/>
</dbReference>
<dbReference type="Pfam" id="PF01408">
    <property type="entry name" value="GFO_IDH_MocA"/>
    <property type="match status" value="1"/>
</dbReference>
<dbReference type="PANTHER" id="PTHR43377:SF1">
    <property type="entry name" value="BILIVERDIN REDUCTASE A"/>
    <property type="match status" value="1"/>
</dbReference>
<comment type="caution">
    <text evidence="2">The sequence shown here is derived from an EMBL/GenBank/DDBJ whole genome shotgun (WGS) entry which is preliminary data.</text>
</comment>
<proteinExistence type="predicted"/>
<gene>
    <name evidence="2" type="ORF">J2X15_001313</name>
</gene>
<evidence type="ECO:0000313" key="3">
    <source>
        <dbReference type="Proteomes" id="UP001268089"/>
    </source>
</evidence>
<dbReference type="InterPro" id="IPR036291">
    <property type="entry name" value="NAD(P)-bd_dom_sf"/>
</dbReference>